<dbReference type="SUPFAM" id="SSF53383">
    <property type="entry name" value="PLP-dependent transferases"/>
    <property type="match status" value="1"/>
</dbReference>
<dbReference type="HAMAP" id="MF_01107">
    <property type="entry name" value="ArgD_aminotrans_3"/>
    <property type="match status" value="1"/>
</dbReference>
<dbReference type="PIRSF" id="PIRSF000521">
    <property type="entry name" value="Transaminase_4ab_Lys_Orn"/>
    <property type="match status" value="1"/>
</dbReference>
<dbReference type="InterPro" id="IPR049704">
    <property type="entry name" value="Aminotrans_3_PPA_site"/>
</dbReference>
<organism evidence="9">
    <name type="scientific">freshwater metagenome</name>
    <dbReference type="NCBI Taxonomy" id="449393"/>
    <lineage>
        <taxon>unclassified sequences</taxon>
        <taxon>metagenomes</taxon>
        <taxon>ecological metagenomes</taxon>
    </lineage>
</organism>
<dbReference type="GO" id="GO:0042802">
    <property type="term" value="F:identical protein binding"/>
    <property type="evidence" value="ECO:0007669"/>
    <property type="project" value="TreeGrafter"/>
</dbReference>
<protein>
    <submittedName>
        <fullName evidence="9">Unannotated protein</fullName>
    </submittedName>
</protein>
<dbReference type="EMBL" id="CAEZXN010000005">
    <property type="protein sequence ID" value="CAB4688393.1"/>
    <property type="molecule type" value="Genomic_DNA"/>
</dbReference>
<evidence type="ECO:0000256" key="3">
    <source>
        <dbReference type="ARBA" id="ARBA00022576"/>
    </source>
</evidence>
<dbReference type="EMBL" id="CAFBAA010000048">
    <property type="protein sequence ID" value="CAB4845152.1"/>
    <property type="molecule type" value="Genomic_DNA"/>
</dbReference>
<dbReference type="PROSITE" id="PS00600">
    <property type="entry name" value="AA_TRANSFER_CLASS_3"/>
    <property type="match status" value="1"/>
</dbReference>
<evidence type="ECO:0000256" key="4">
    <source>
        <dbReference type="ARBA" id="ARBA00022605"/>
    </source>
</evidence>
<dbReference type="GO" id="GO:0008483">
    <property type="term" value="F:transaminase activity"/>
    <property type="evidence" value="ECO:0007669"/>
    <property type="project" value="UniProtKB-KW"/>
</dbReference>
<dbReference type="GO" id="GO:0005739">
    <property type="term" value="C:mitochondrion"/>
    <property type="evidence" value="ECO:0007669"/>
    <property type="project" value="UniProtKB-SubCell"/>
</dbReference>
<comment type="pathway">
    <text evidence="7">Amino-acid biosynthesis.</text>
</comment>
<dbReference type="Pfam" id="PF00202">
    <property type="entry name" value="Aminotran_3"/>
    <property type="match status" value="1"/>
</dbReference>
<dbReference type="InterPro" id="IPR050103">
    <property type="entry name" value="Class-III_PLP-dep_AT"/>
</dbReference>
<dbReference type="NCBIfam" id="TIGR00707">
    <property type="entry name" value="argD"/>
    <property type="match status" value="1"/>
</dbReference>
<evidence type="ECO:0000256" key="6">
    <source>
        <dbReference type="ARBA" id="ARBA00022898"/>
    </source>
</evidence>
<reference evidence="9" key="1">
    <citation type="submission" date="2020-05" db="EMBL/GenBank/DDBJ databases">
        <authorList>
            <person name="Chiriac C."/>
            <person name="Salcher M."/>
            <person name="Ghai R."/>
            <person name="Kavagutti S V."/>
        </authorList>
    </citation>
    <scope>NUCLEOTIDE SEQUENCE</scope>
</reference>
<keyword evidence="3" id="KW-0032">Aminotransferase</keyword>
<evidence type="ECO:0000256" key="2">
    <source>
        <dbReference type="ARBA" id="ARBA00004173"/>
    </source>
</evidence>
<dbReference type="InterPro" id="IPR004636">
    <property type="entry name" value="AcOrn/SuccOrn_fam"/>
</dbReference>
<dbReference type="InterPro" id="IPR015424">
    <property type="entry name" value="PyrdxlP-dep_Trfase"/>
</dbReference>
<evidence type="ECO:0000256" key="5">
    <source>
        <dbReference type="ARBA" id="ARBA00022679"/>
    </source>
</evidence>
<evidence type="ECO:0000313" key="8">
    <source>
        <dbReference type="EMBL" id="CAB4688393.1"/>
    </source>
</evidence>
<evidence type="ECO:0000256" key="7">
    <source>
        <dbReference type="ARBA" id="ARBA00029440"/>
    </source>
</evidence>
<dbReference type="NCBIfam" id="NF002325">
    <property type="entry name" value="PRK01278.1"/>
    <property type="match status" value="1"/>
</dbReference>
<sequence length="381" mass="39514">MTQWNEVMLDNYGTPSLELVRGEGMYLFDSNGKRYLDFLGGIATSLLGHAHPQVISAVTKQISTLSHVSNLYAHPTALQLAAKLSHMTGGGRVFFCNSGAEANEAAIKISRLTGKSRIIATDGAFHGRTMGALSLTGQPTKRAPFEPLVPGVTHVPFGDLVAMEAALSSGDVAMVIVEAVQGEAGVILPPVGYLSALRTLTTRFGALLACDEVQGGMGRTGKWFSYQHEGITPDIVTVAKGLGGGLPLGATIAVTPAAQLFTPGSHGSTFGGNPTSCAAALATIAVIESSEMLASNARLGGVLIDALGAIEGVRAIRGSGLWIGIDLADAPALVKELQSLGVLVNAAGPHTIRLAPPYIVTETEISEFSSLFEKAIRKVTS</sequence>
<dbReference type="Gene3D" id="3.90.1150.10">
    <property type="entry name" value="Aspartate Aminotransferase, domain 1"/>
    <property type="match status" value="1"/>
</dbReference>
<dbReference type="GO" id="GO:0006526">
    <property type="term" value="P:L-arginine biosynthetic process"/>
    <property type="evidence" value="ECO:0007669"/>
    <property type="project" value="UniProtKB-ARBA"/>
</dbReference>
<dbReference type="GO" id="GO:0030170">
    <property type="term" value="F:pyridoxal phosphate binding"/>
    <property type="evidence" value="ECO:0007669"/>
    <property type="project" value="InterPro"/>
</dbReference>
<evidence type="ECO:0000256" key="1">
    <source>
        <dbReference type="ARBA" id="ARBA00001933"/>
    </source>
</evidence>
<dbReference type="EMBL" id="CAEZXB010000053">
    <property type="protein sequence ID" value="CAB4688774.1"/>
    <property type="molecule type" value="Genomic_DNA"/>
</dbReference>
<dbReference type="InterPro" id="IPR015421">
    <property type="entry name" value="PyrdxlP-dep_Trfase_major"/>
</dbReference>
<proteinExistence type="inferred from homology"/>
<comment type="subcellular location">
    <subcellularLocation>
        <location evidence="2">Mitochondrion</location>
    </subcellularLocation>
</comment>
<name>A0A6J6NW65_9ZZZZ</name>
<dbReference type="AlphaFoldDB" id="A0A6J6NW65"/>
<evidence type="ECO:0000313" key="10">
    <source>
        <dbReference type="EMBL" id="CAB4845152.1"/>
    </source>
</evidence>
<accession>A0A6J6NW65</accession>
<dbReference type="PANTHER" id="PTHR11986:SF79">
    <property type="entry name" value="ACETYLORNITHINE AMINOTRANSFERASE, MITOCHONDRIAL"/>
    <property type="match status" value="1"/>
</dbReference>
<dbReference type="Gene3D" id="3.40.640.10">
    <property type="entry name" value="Type I PLP-dependent aspartate aminotransferase-like (Major domain)"/>
    <property type="match status" value="1"/>
</dbReference>
<dbReference type="FunFam" id="3.40.640.10:FF:000004">
    <property type="entry name" value="Acetylornithine aminotransferase"/>
    <property type="match status" value="1"/>
</dbReference>
<gene>
    <name evidence="9" type="ORF">UFOPK2342_01640</name>
    <name evidence="8" type="ORF">UFOPK2423_00399</name>
    <name evidence="10" type="ORF">UFOPK3266_01434</name>
</gene>
<evidence type="ECO:0000313" key="9">
    <source>
        <dbReference type="EMBL" id="CAB4688774.1"/>
    </source>
</evidence>
<dbReference type="NCBIfam" id="NF002874">
    <property type="entry name" value="PRK03244.1"/>
    <property type="match status" value="1"/>
</dbReference>
<keyword evidence="4" id="KW-0028">Amino-acid biosynthesis</keyword>
<dbReference type="InterPro" id="IPR015422">
    <property type="entry name" value="PyrdxlP-dep_Trfase_small"/>
</dbReference>
<keyword evidence="5" id="KW-0808">Transferase</keyword>
<dbReference type="CDD" id="cd00610">
    <property type="entry name" value="OAT_like"/>
    <property type="match status" value="1"/>
</dbReference>
<dbReference type="PANTHER" id="PTHR11986">
    <property type="entry name" value="AMINOTRANSFERASE CLASS III"/>
    <property type="match status" value="1"/>
</dbReference>
<keyword evidence="6" id="KW-0663">Pyridoxal phosphate</keyword>
<dbReference type="InterPro" id="IPR005814">
    <property type="entry name" value="Aminotrans_3"/>
</dbReference>
<comment type="cofactor">
    <cofactor evidence="1">
        <name>pyridoxal 5'-phosphate</name>
        <dbReference type="ChEBI" id="CHEBI:597326"/>
    </cofactor>
</comment>